<feature type="compositionally biased region" description="Basic and acidic residues" evidence="1">
    <location>
        <begin position="363"/>
        <end position="388"/>
    </location>
</feature>
<feature type="non-terminal residue" evidence="2">
    <location>
        <position position="509"/>
    </location>
</feature>
<feature type="compositionally biased region" description="Polar residues" evidence="1">
    <location>
        <begin position="276"/>
        <end position="297"/>
    </location>
</feature>
<evidence type="ECO:0000313" key="3">
    <source>
        <dbReference type="Proteomes" id="UP000191672"/>
    </source>
</evidence>
<dbReference type="STRING" id="416450.A0A1V6NUW2"/>
<feature type="compositionally biased region" description="Polar residues" evidence="1">
    <location>
        <begin position="217"/>
        <end position="236"/>
    </location>
</feature>
<feature type="region of interest" description="Disordered" evidence="1">
    <location>
        <begin position="274"/>
        <end position="313"/>
    </location>
</feature>
<sequence length="509" mass="56666">NHREGETTLEELGQTHIHRAESSAMHVEQADMALHNPPSGRISPQSSPREPSLAGGSAKEGSNELSHPESGLGALTVPRAVTLVQFPEPSSIEPSSTDRSIEHHSRDCEADRPTTDTSENLLSEQELISRYLHEKSEAQSERSHRPWIAKDLDRLPGWLMKRKNLRKERLEVEFLRDFGQYRTSCAIVTACRKKRKADSRQKDVMPVSRSPNAVIETPSSEPSKTIAVPSNDNTTPKHPLLERPRSSQLQPPQVSDNAERLYRNNPPLLHEDTEAVDQNSPAASECTSEQMALSTSENAEDTPTLGSRRHRVGVTPEPLARFTAINGDKLHPTGPNISDMTPLLQIEANEREAFSDGQGSQRASKEKSIEQRRVEQRRDDQHMSQERPHSRRGRPNQPSSEYTPVGSHYARLAPRTPEGAHNQQSFSTRIPDANVVQQELPSNLQNTAQPQVRDPNIQPTHIVQPRNTLLPKILSNTIGSNSQPSYLYTREPESGIVQDSNELGSAHTG</sequence>
<gene>
    <name evidence="2" type="ORF">PENANT_c311G05019</name>
</gene>
<accession>A0A1V6NUW2</accession>
<proteinExistence type="predicted"/>
<feature type="compositionally biased region" description="Polar residues" evidence="1">
    <location>
        <begin position="475"/>
        <end position="486"/>
    </location>
</feature>
<comment type="caution">
    <text evidence="2">The sequence shown here is derived from an EMBL/GenBank/DDBJ whole genome shotgun (WGS) entry which is preliminary data.</text>
</comment>
<reference evidence="3" key="1">
    <citation type="journal article" date="2017" name="Nat. Microbiol.">
        <title>Global analysis of biosynthetic gene clusters reveals vast potential of secondary metabolite production in Penicillium species.</title>
        <authorList>
            <person name="Nielsen J.C."/>
            <person name="Grijseels S."/>
            <person name="Prigent S."/>
            <person name="Ji B."/>
            <person name="Dainat J."/>
            <person name="Nielsen K.F."/>
            <person name="Frisvad J.C."/>
            <person name="Workman M."/>
            <person name="Nielsen J."/>
        </authorList>
    </citation>
    <scope>NUCLEOTIDE SEQUENCE [LARGE SCALE GENOMIC DNA]</scope>
    <source>
        <strain evidence="3">IBT 31811</strain>
    </source>
</reference>
<feature type="region of interest" description="Disordered" evidence="1">
    <location>
        <begin position="192"/>
        <end position="259"/>
    </location>
</feature>
<keyword evidence="3" id="KW-1185">Reference proteome</keyword>
<feature type="compositionally biased region" description="Basic and acidic residues" evidence="1">
    <location>
        <begin position="99"/>
        <end position="114"/>
    </location>
</feature>
<organism evidence="2 3">
    <name type="scientific">Penicillium antarcticum</name>
    <dbReference type="NCBI Taxonomy" id="416450"/>
    <lineage>
        <taxon>Eukaryota</taxon>
        <taxon>Fungi</taxon>
        <taxon>Dikarya</taxon>
        <taxon>Ascomycota</taxon>
        <taxon>Pezizomycotina</taxon>
        <taxon>Eurotiomycetes</taxon>
        <taxon>Eurotiomycetidae</taxon>
        <taxon>Eurotiales</taxon>
        <taxon>Aspergillaceae</taxon>
        <taxon>Penicillium</taxon>
    </lineage>
</organism>
<feature type="compositionally biased region" description="Polar residues" evidence="1">
    <location>
        <begin position="497"/>
        <end position="509"/>
    </location>
</feature>
<feature type="non-terminal residue" evidence="2">
    <location>
        <position position="1"/>
    </location>
</feature>
<feature type="region of interest" description="Disordered" evidence="1">
    <location>
        <begin position="1"/>
        <end position="118"/>
    </location>
</feature>
<dbReference type="Proteomes" id="UP000191672">
    <property type="component" value="Unassembled WGS sequence"/>
</dbReference>
<dbReference type="AlphaFoldDB" id="A0A1V6NUW2"/>
<evidence type="ECO:0000313" key="2">
    <source>
        <dbReference type="EMBL" id="OQD68491.1"/>
    </source>
</evidence>
<protein>
    <submittedName>
        <fullName evidence="2">Uncharacterized protein</fullName>
    </submittedName>
</protein>
<evidence type="ECO:0000256" key="1">
    <source>
        <dbReference type="SAM" id="MobiDB-lite"/>
    </source>
</evidence>
<feature type="compositionally biased region" description="Polar residues" evidence="1">
    <location>
        <begin position="246"/>
        <end position="256"/>
    </location>
</feature>
<feature type="region of interest" description="Disordered" evidence="1">
    <location>
        <begin position="352"/>
        <end position="405"/>
    </location>
</feature>
<dbReference type="EMBL" id="MDYN01000311">
    <property type="protein sequence ID" value="OQD68491.1"/>
    <property type="molecule type" value="Genomic_DNA"/>
</dbReference>
<feature type="region of interest" description="Disordered" evidence="1">
    <location>
        <begin position="475"/>
        <end position="509"/>
    </location>
</feature>
<name>A0A1V6NUW2_9EURO</name>